<organism evidence="2 3">
    <name type="scientific">Elasticomyces elasticus</name>
    <dbReference type="NCBI Taxonomy" id="574655"/>
    <lineage>
        <taxon>Eukaryota</taxon>
        <taxon>Fungi</taxon>
        <taxon>Dikarya</taxon>
        <taxon>Ascomycota</taxon>
        <taxon>Pezizomycotina</taxon>
        <taxon>Dothideomycetes</taxon>
        <taxon>Dothideomycetidae</taxon>
        <taxon>Mycosphaerellales</taxon>
        <taxon>Teratosphaeriaceae</taxon>
        <taxon>Elasticomyces</taxon>
    </lineage>
</organism>
<evidence type="ECO:0000313" key="3">
    <source>
        <dbReference type="Proteomes" id="UP001310594"/>
    </source>
</evidence>
<gene>
    <name evidence="2" type="ORF">LTR97_009212</name>
</gene>
<dbReference type="Proteomes" id="UP001310594">
    <property type="component" value="Unassembled WGS sequence"/>
</dbReference>
<reference evidence="2" key="1">
    <citation type="submission" date="2023-08" db="EMBL/GenBank/DDBJ databases">
        <title>Black Yeasts Isolated from many extreme environments.</title>
        <authorList>
            <person name="Coleine C."/>
            <person name="Stajich J.E."/>
            <person name="Selbmann L."/>
        </authorList>
    </citation>
    <scope>NUCLEOTIDE SEQUENCE</scope>
    <source>
        <strain evidence="2">CCFEE 5810</strain>
    </source>
</reference>
<comment type="caution">
    <text evidence="2">The sequence shown here is derived from an EMBL/GenBank/DDBJ whole genome shotgun (WGS) entry which is preliminary data.</text>
</comment>
<evidence type="ECO:0000313" key="2">
    <source>
        <dbReference type="EMBL" id="KAK5694622.1"/>
    </source>
</evidence>
<sequence>MEEDGPASGPFVTDDDDDGASEFAPDEICEEDDTPGVGEGPASAGPELGALIDELELGDSEDLLMKPPGLLIEALPVEDTACALVVKLRLCEALFDGVENAGEFATSGDDSGVTLLGCVFVFVEKPPRVLDSAVGVVYVPV</sequence>
<evidence type="ECO:0000256" key="1">
    <source>
        <dbReference type="SAM" id="MobiDB-lite"/>
    </source>
</evidence>
<proteinExistence type="predicted"/>
<protein>
    <submittedName>
        <fullName evidence="2">Uncharacterized protein</fullName>
    </submittedName>
</protein>
<feature type="region of interest" description="Disordered" evidence="1">
    <location>
        <begin position="1"/>
        <end position="48"/>
    </location>
</feature>
<feature type="compositionally biased region" description="Acidic residues" evidence="1">
    <location>
        <begin position="13"/>
        <end position="34"/>
    </location>
</feature>
<dbReference type="AlphaFoldDB" id="A0AAN7WB89"/>
<accession>A0AAN7WB89</accession>
<dbReference type="EMBL" id="JAVRQU010000015">
    <property type="protein sequence ID" value="KAK5694622.1"/>
    <property type="molecule type" value="Genomic_DNA"/>
</dbReference>
<name>A0AAN7WB89_9PEZI</name>